<keyword evidence="1" id="KW-1133">Transmembrane helix</keyword>
<dbReference type="EMBL" id="SACO01000012">
    <property type="protein sequence ID" value="RVU03727.1"/>
    <property type="molecule type" value="Genomic_DNA"/>
</dbReference>
<name>A0A437N1C5_9SPHN</name>
<dbReference type="AlphaFoldDB" id="A0A437N1C5"/>
<keyword evidence="1" id="KW-0812">Transmembrane</keyword>
<dbReference type="OrthoDB" id="7595841at2"/>
<evidence type="ECO:0000313" key="3">
    <source>
        <dbReference type="Proteomes" id="UP000282837"/>
    </source>
</evidence>
<accession>A0A437N1C5</accession>
<proteinExistence type="predicted"/>
<feature type="transmembrane region" description="Helical" evidence="1">
    <location>
        <begin position="7"/>
        <end position="25"/>
    </location>
</feature>
<evidence type="ECO:0000256" key="1">
    <source>
        <dbReference type="SAM" id="Phobius"/>
    </source>
</evidence>
<evidence type="ECO:0000313" key="2">
    <source>
        <dbReference type="EMBL" id="RVU03727.1"/>
    </source>
</evidence>
<dbReference type="Proteomes" id="UP000282837">
    <property type="component" value="Unassembled WGS sequence"/>
</dbReference>
<organism evidence="2 3">
    <name type="scientific">Novosphingobium umbonatum</name>
    <dbReference type="NCBI Taxonomy" id="1908524"/>
    <lineage>
        <taxon>Bacteria</taxon>
        <taxon>Pseudomonadati</taxon>
        <taxon>Pseudomonadota</taxon>
        <taxon>Alphaproteobacteria</taxon>
        <taxon>Sphingomonadales</taxon>
        <taxon>Sphingomonadaceae</taxon>
        <taxon>Novosphingobium</taxon>
    </lineage>
</organism>
<reference evidence="2 3" key="1">
    <citation type="submission" date="2019-01" db="EMBL/GenBank/DDBJ databases">
        <authorList>
            <person name="Chen W.-M."/>
        </authorList>
    </citation>
    <scope>NUCLEOTIDE SEQUENCE [LARGE SCALE GENOMIC DNA]</scope>
    <source>
        <strain evidence="2 3">FSY-9</strain>
    </source>
</reference>
<comment type="caution">
    <text evidence="2">The sequence shown here is derived from an EMBL/GenBank/DDBJ whole genome shotgun (WGS) entry which is preliminary data.</text>
</comment>
<keyword evidence="1" id="KW-0472">Membrane</keyword>
<keyword evidence="3" id="KW-1185">Reference proteome</keyword>
<dbReference type="RefSeq" id="WP_127710674.1">
    <property type="nucleotide sequence ID" value="NZ_SACO01000012.1"/>
</dbReference>
<protein>
    <submittedName>
        <fullName evidence="2">DUF1049 domain-containing protein</fullName>
    </submittedName>
</protein>
<feature type="transmembrane region" description="Helical" evidence="1">
    <location>
        <begin position="45"/>
        <end position="64"/>
    </location>
</feature>
<gene>
    <name evidence="2" type="ORF">EOE18_14195</name>
</gene>
<sequence length="108" mass="12086">MQILRNALWLLIAMLATAFVAINWHKAPLNLWPLESGYLHVEWPVGIVALVFYLLGALPTALLNKARRWRLKRRIAMLENNIQALTPTPPLATSTQLEAAKAADPVHS</sequence>